<dbReference type="Proteomes" id="UP001267710">
    <property type="component" value="Unassembled WGS sequence"/>
</dbReference>
<accession>A0ABU1I8K7</accession>
<dbReference type="Gene3D" id="2.40.170.20">
    <property type="entry name" value="TonB-dependent receptor, beta-barrel domain"/>
    <property type="match status" value="1"/>
</dbReference>
<feature type="domain" description="TonB-dependent receptor-like beta-barrel" evidence="11">
    <location>
        <begin position="80"/>
        <end position="491"/>
    </location>
</feature>
<dbReference type="CDD" id="cd01347">
    <property type="entry name" value="ligand_gated_channel"/>
    <property type="match status" value="1"/>
</dbReference>
<evidence type="ECO:0000256" key="3">
    <source>
        <dbReference type="ARBA" id="ARBA00022452"/>
    </source>
</evidence>
<dbReference type="NCBIfam" id="TIGR01783">
    <property type="entry name" value="TonB-siderophor"/>
    <property type="match status" value="1"/>
</dbReference>
<dbReference type="InterPro" id="IPR039426">
    <property type="entry name" value="TonB-dep_rcpt-like"/>
</dbReference>
<keyword evidence="13" id="KW-1185">Reference proteome</keyword>
<evidence type="ECO:0000256" key="1">
    <source>
        <dbReference type="ARBA" id="ARBA00004571"/>
    </source>
</evidence>
<comment type="subcellular location">
    <subcellularLocation>
        <location evidence="1 9">Cell outer membrane</location>
        <topology evidence="1 9">Multi-pass membrane protein</topology>
    </subcellularLocation>
</comment>
<comment type="similarity">
    <text evidence="9">Belongs to the TonB-dependent receptor family.</text>
</comment>
<gene>
    <name evidence="12" type="ORF">QE399_000871</name>
</gene>
<dbReference type="Pfam" id="PF00593">
    <property type="entry name" value="TonB_dep_Rec_b-barrel"/>
    <property type="match status" value="1"/>
</dbReference>
<evidence type="ECO:0000256" key="10">
    <source>
        <dbReference type="PROSITE-ProRule" id="PRU10144"/>
    </source>
</evidence>
<comment type="caution">
    <text evidence="12">The sequence shown here is derived from an EMBL/GenBank/DDBJ whole genome shotgun (WGS) entry which is preliminary data.</text>
</comment>
<feature type="short sequence motif" description="TonB C-terminal box" evidence="10">
    <location>
        <begin position="505"/>
        <end position="522"/>
    </location>
</feature>
<keyword evidence="7 9" id="KW-0472">Membrane</keyword>
<dbReference type="SUPFAM" id="SSF56935">
    <property type="entry name" value="Porins"/>
    <property type="match status" value="1"/>
</dbReference>
<dbReference type="EMBL" id="JAVIZX010000001">
    <property type="protein sequence ID" value="MDR6213182.1"/>
    <property type="molecule type" value="Genomic_DNA"/>
</dbReference>
<name>A0ABU1I8K7_9BURK</name>
<evidence type="ECO:0000256" key="8">
    <source>
        <dbReference type="ARBA" id="ARBA00023237"/>
    </source>
</evidence>
<evidence type="ECO:0000256" key="7">
    <source>
        <dbReference type="ARBA" id="ARBA00023136"/>
    </source>
</evidence>
<evidence type="ECO:0000259" key="11">
    <source>
        <dbReference type="Pfam" id="PF00593"/>
    </source>
</evidence>
<keyword evidence="2 9" id="KW-0813">Transport</keyword>
<keyword evidence="12" id="KW-0675">Receptor</keyword>
<evidence type="ECO:0000313" key="13">
    <source>
        <dbReference type="Proteomes" id="UP001267710"/>
    </source>
</evidence>
<dbReference type="PANTHER" id="PTHR32552">
    <property type="entry name" value="FERRICHROME IRON RECEPTOR-RELATED"/>
    <property type="match status" value="1"/>
</dbReference>
<dbReference type="InterPro" id="IPR010105">
    <property type="entry name" value="TonB_sidphr_rcpt"/>
</dbReference>
<dbReference type="InterPro" id="IPR036942">
    <property type="entry name" value="Beta-barrel_TonB_sf"/>
</dbReference>
<dbReference type="RefSeq" id="WP_309826492.1">
    <property type="nucleotide sequence ID" value="NZ_JAVIZX010000001.1"/>
</dbReference>
<sequence length="522" mass="57132">MTAEAGNWSRYGTGADLSRPLNDDGSVRGRLVADFKRQGAWTDNYRQDYSVLYGIVEADLGPRTLLTVGATHIQRDTDAPIRAFPILYDNGVPTGARPSDGKAPDWTYYNHQHDSVFGSLEHTFGSGWSAKAELTHARYTYDAVIASLGGTINQAGTGLYAQSPLWANTAHQSSLDAYVTGPFSLLGRRHELIGGVTLSRVAQDSPSYPVVRQNVRGIFGWADPVPAPTFPQTGESESTEYQYGAYLSARLQLSDATSLLAGGRLTSWKRDTRGLTYASGAVTQAHARENSVFIPYLGIVHALNDTYSLYASYTKIFRPQDAATLRNTLSGEMAPEEGVSYEAGIKASFQGGALTSSLSLFRTQQDNLALWNAALFTYEAVNDATTEGVELELNGQLTPGWQFGAGYTYSESHNQAGKRIMTRIPRNTVKLFTTYRLPGDWHRLTLGGGANWETRTGDPLATYTQNSYAVVNLMARYEVTPQLTLSAHLNNALDKRYYAALAGGSGMFGAPRNFMLSMKYRF</sequence>
<dbReference type="InterPro" id="IPR000531">
    <property type="entry name" value="Beta-barrel_TonB"/>
</dbReference>
<keyword evidence="3 9" id="KW-1134">Transmembrane beta strand</keyword>
<keyword evidence="4 9" id="KW-0812">Transmembrane</keyword>
<evidence type="ECO:0000256" key="5">
    <source>
        <dbReference type="ARBA" id="ARBA00023065"/>
    </source>
</evidence>
<keyword evidence="8 9" id="KW-0998">Cell outer membrane</keyword>
<dbReference type="PROSITE" id="PS52016">
    <property type="entry name" value="TONB_DEPENDENT_REC_3"/>
    <property type="match status" value="1"/>
</dbReference>
<evidence type="ECO:0000256" key="6">
    <source>
        <dbReference type="ARBA" id="ARBA00023077"/>
    </source>
</evidence>
<evidence type="ECO:0000256" key="4">
    <source>
        <dbReference type="ARBA" id="ARBA00022692"/>
    </source>
</evidence>
<organism evidence="12 13">
    <name type="scientific">Paracidovorax wautersii</name>
    <dbReference type="NCBI Taxonomy" id="1177982"/>
    <lineage>
        <taxon>Bacteria</taxon>
        <taxon>Pseudomonadati</taxon>
        <taxon>Pseudomonadota</taxon>
        <taxon>Betaproteobacteria</taxon>
        <taxon>Burkholderiales</taxon>
        <taxon>Comamonadaceae</taxon>
        <taxon>Paracidovorax</taxon>
    </lineage>
</organism>
<dbReference type="PROSITE" id="PS01156">
    <property type="entry name" value="TONB_DEPENDENT_REC_2"/>
    <property type="match status" value="1"/>
</dbReference>
<evidence type="ECO:0000256" key="2">
    <source>
        <dbReference type="ARBA" id="ARBA00022448"/>
    </source>
</evidence>
<evidence type="ECO:0000313" key="12">
    <source>
        <dbReference type="EMBL" id="MDR6213182.1"/>
    </source>
</evidence>
<evidence type="ECO:0000256" key="9">
    <source>
        <dbReference type="PROSITE-ProRule" id="PRU01360"/>
    </source>
</evidence>
<keyword evidence="5" id="KW-0406">Ion transport</keyword>
<reference evidence="12 13" key="1">
    <citation type="submission" date="2023-08" db="EMBL/GenBank/DDBJ databases">
        <title>Functional and genomic diversity of the sorghum phyllosphere microbiome.</title>
        <authorList>
            <person name="Shade A."/>
        </authorList>
    </citation>
    <scope>NUCLEOTIDE SEQUENCE [LARGE SCALE GENOMIC DNA]</scope>
    <source>
        <strain evidence="12 13">SORGH_AS_0335</strain>
    </source>
</reference>
<proteinExistence type="inferred from homology"/>
<protein>
    <submittedName>
        <fullName evidence="12">TonB-dependent siderophore receptor</fullName>
    </submittedName>
</protein>
<dbReference type="PANTHER" id="PTHR32552:SF74">
    <property type="entry name" value="HYDROXAMATE SIDEROPHORE RECEPTOR FHUE"/>
    <property type="match status" value="1"/>
</dbReference>
<keyword evidence="6" id="KW-0798">TonB box</keyword>
<dbReference type="InterPro" id="IPR010917">
    <property type="entry name" value="TonB_rcpt_CS"/>
</dbReference>